<keyword evidence="3" id="KW-1185">Reference proteome</keyword>
<proteinExistence type="predicted"/>
<evidence type="ECO:0008006" key="4">
    <source>
        <dbReference type="Google" id="ProtNLM"/>
    </source>
</evidence>
<dbReference type="PANTHER" id="PTHR36128">
    <property type="entry name" value="COILED-COIL DOMAIN-CONTAINING PROTEIN 117"/>
    <property type="match status" value="1"/>
</dbReference>
<reference evidence="2 3" key="1">
    <citation type="submission" date="2020-06" db="EMBL/GenBank/DDBJ databases">
        <authorList>
            <consortium name="Wellcome Sanger Institute Data Sharing"/>
        </authorList>
    </citation>
    <scope>NUCLEOTIDE SEQUENCE [LARGE SCALE GENOMIC DNA]</scope>
</reference>
<dbReference type="PANTHER" id="PTHR36128:SF1">
    <property type="entry name" value="COILED-COIL DOMAIN-CONTAINING PROTEIN 117"/>
    <property type="match status" value="1"/>
</dbReference>
<dbReference type="RefSeq" id="XP_028852412.1">
    <property type="nucleotide sequence ID" value="XM_028996579.1"/>
</dbReference>
<name>A0AAY4BUD8_9TELE</name>
<gene>
    <name evidence="2" type="primary">ccdc117</name>
</gene>
<dbReference type="Proteomes" id="UP000694580">
    <property type="component" value="Chromosome 11"/>
</dbReference>
<evidence type="ECO:0000313" key="3">
    <source>
        <dbReference type="Proteomes" id="UP000694580"/>
    </source>
</evidence>
<dbReference type="InterPro" id="IPR031630">
    <property type="entry name" value="CCDC117"/>
</dbReference>
<accession>A0AAY4BUD8</accession>
<dbReference type="CTD" id="150275"/>
<reference evidence="2" key="3">
    <citation type="submission" date="2025-09" db="UniProtKB">
        <authorList>
            <consortium name="Ensembl"/>
        </authorList>
    </citation>
    <scope>IDENTIFICATION</scope>
</reference>
<dbReference type="Pfam" id="PF15810">
    <property type="entry name" value="CCDC117"/>
    <property type="match status" value="1"/>
</dbReference>
<dbReference type="GeneTree" id="ENSGT00390000005772"/>
<sequence length="284" mass="31635">MHHPASSGLGFLPSVFPSPHMGSSDMGGPKNPSNDPDHPLTISTNWERRCPRKHRRRADDEACSAKRRRTMEEVPCDPAEYSSPKPDHQWSQRAAASPTLMLPSPTPPPAALRRPLICAPFSSSPASLTRPTESEGCCMEMESAQRKLQEIEDRITLEDDDEEEDLDIEPAQRRPVLVLSDSLREGLQRGIEDILPHTVTESMSHSCMELVVWRPPEDALTRRLKDSLQRQRKQNATCRQTPTPVPSSASSPTEVDVKGVDEEAFTPVYCIPGLHSCGEEDMEL</sequence>
<reference evidence="2" key="2">
    <citation type="submission" date="2025-08" db="UniProtKB">
        <authorList>
            <consortium name="Ensembl"/>
        </authorList>
    </citation>
    <scope>IDENTIFICATION</scope>
</reference>
<dbReference type="GeneID" id="114799746"/>
<dbReference type="AlphaFoldDB" id="A0AAY4BUD8"/>
<dbReference type="Ensembl" id="ENSDCDT00010030251.1">
    <property type="protein sequence ID" value="ENSDCDP00010024474.1"/>
    <property type="gene ID" value="ENSDCDG00010015496.1"/>
</dbReference>
<feature type="region of interest" description="Disordered" evidence="1">
    <location>
        <begin position="229"/>
        <end position="256"/>
    </location>
</feature>
<protein>
    <recommendedName>
        <fullName evidence="4">Coiled-coil domain-containing protein 117</fullName>
    </recommendedName>
</protein>
<dbReference type="RefSeq" id="XP_028852411.1">
    <property type="nucleotide sequence ID" value="XM_028996578.1"/>
</dbReference>
<dbReference type="RefSeq" id="XP_028852413.1">
    <property type="nucleotide sequence ID" value="XM_028996580.1"/>
</dbReference>
<evidence type="ECO:0000256" key="1">
    <source>
        <dbReference type="SAM" id="MobiDB-lite"/>
    </source>
</evidence>
<evidence type="ECO:0000313" key="2">
    <source>
        <dbReference type="Ensembl" id="ENSDCDP00010024474.1"/>
    </source>
</evidence>
<feature type="region of interest" description="Disordered" evidence="1">
    <location>
        <begin position="1"/>
        <end position="108"/>
    </location>
</feature>
<organism evidence="2 3">
    <name type="scientific">Denticeps clupeoides</name>
    <name type="common">denticle herring</name>
    <dbReference type="NCBI Taxonomy" id="299321"/>
    <lineage>
        <taxon>Eukaryota</taxon>
        <taxon>Metazoa</taxon>
        <taxon>Chordata</taxon>
        <taxon>Craniata</taxon>
        <taxon>Vertebrata</taxon>
        <taxon>Euteleostomi</taxon>
        <taxon>Actinopterygii</taxon>
        <taxon>Neopterygii</taxon>
        <taxon>Teleostei</taxon>
        <taxon>Clupei</taxon>
        <taxon>Clupeiformes</taxon>
        <taxon>Denticipitoidei</taxon>
        <taxon>Denticipitidae</taxon>
        <taxon>Denticeps</taxon>
    </lineage>
</organism>